<name>A0A3B0SKY5_9ZZZZ</name>
<dbReference type="NCBIfam" id="TIGR03070">
    <property type="entry name" value="couple_hipB"/>
    <property type="match status" value="1"/>
</dbReference>
<reference evidence="1" key="1">
    <citation type="submission" date="2018-06" db="EMBL/GenBank/DDBJ databases">
        <authorList>
            <person name="Zhirakovskaya E."/>
        </authorList>
    </citation>
    <scope>NUCLEOTIDE SEQUENCE</scope>
</reference>
<dbReference type="SUPFAM" id="SSF47413">
    <property type="entry name" value="lambda repressor-like DNA-binding domains"/>
    <property type="match status" value="1"/>
</dbReference>
<dbReference type="EMBL" id="UOEJ01000227">
    <property type="protein sequence ID" value="VAW06098.1"/>
    <property type="molecule type" value="Genomic_DNA"/>
</dbReference>
<dbReference type="InterPro" id="IPR010982">
    <property type="entry name" value="Lambda_DNA-bd_dom_sf"/>
</dbReference>
<sequence>MAMIYTTQQIGTLVRTTRKAIGATQKDLALTSGTGLRFIIDLEKGKPTCQFGKVLTILHTLGISMSLVPPIISEDGN</sequence>
<accession>A0A3B0SKY5</accession>
<proteinExistence type="predicted"/>
<dbReference type="AlphaFoldDB" id="A0A3B0SKY5"/>
<dbReference type="Gene3D" id="1.10.260.40">
    <property type="entry name" value="lambda repressor-like DNA-binding domains"/>
    <property type="match status" value="1"/>
</dbReference>
<organism evidence="1">
    <name type="scientific">hydrothermal vent metagenome</name>
    <dbReference type="NCBI Taxonomy" id="652676"/>
    <lineage>
        <taxon>unclassified sequences</taxon>
        <taxon>metagenomes</taxon>
        <taxon>ecological metagenomes</taxon>
    </lineage>
</organism>
<dbReference type="InterPro" id="IPR017507">
    <property type="entry name" value="Tscrpt_reg_HipB-like"/>
</dbReference>
<dbReference type="GO" id="GO:0003677">
    <property type="term" value="F:DNA binding"/>
    <property type="evidence" value="ECO:0007669"/>
    <property type="project" value="InterPro"/>
</dbReference>
<protein>
    <submittedName>
        <fullName evidence="1">HipB protein @ Antitoxin HigA</fullName>
    </submittedName>
</protein>
<dbReference type="InterPro" id="IPR001387">
    <property type="entry name" value="Cro/C1-type_HTH"/>
</dbReference>
<dbReference type="CDD" id="cd00093">
    <property type="entry name" value="HTH_XRE"/>
    <property type="match status" value="1"/>
</dbReference>
<gene>
    <name evidence="1" type="ORF">MNBD_ALPHA01-2434</name>
</gene>
<evidence type="ECO:0000313" key="1">
    <source>
        <dbReference type="EMBL" id="VAW06098.1"/>
    </source>
</evidence>